<proteinExistence type="inferred from homology"/>
<comment type="similarity">
    <text evidence="17">Belongs to the NnrD/CARKD family.</text>
</comment>
<feature type="binding site" evidence="17">
    <location>
        <begin position="398"/>
        <end position="402"/>
    </location>
    <ligand>
        <name>AMP</name>
        <dbReference type="ChEBI" id="CHEBI:456215"/>
    </ligand>
</feature>
<dbReference type="OrthoDB" id="9806925at2"/>
<evidence type="ECO:0000256" key="5">
    <source>
        <dbReference type="ARBA" id="ARBA00022723"/>
    </source>
</evidence>
<dbReference type="PANTHER" id="PTHR12592:SF0">
    <property type="entry name" value="ATP-DEPENDENT (S)-NAD(P)H-HYDRATE DEHYDRATASE"/>
    <property type="match status" value="1"/>
</dbReference>
<feature type="binding site" evidence="17">
    <location>
        <position position="361"/>
    </location>
    <ligand>
        <name>(6S)-NADPHX</name>
        <dbReference type="ChEBI" id="CHEBI:64076"/>
    </ligand>
</feature>
<dbReference type="GO" id="GO:0110051">
    <property type="term" value="P:metabolite repair"/>
    <property type="evidence" value="ECO:0007669"/>
    <property type="project" value="TreeGrafter"/>
</dbReference>
<comment type="similarity">
    <text evidence="4 19">In the C-terminal section; belongs to the NnrD/CARKD family.</text>
</comment>
<comment type="catalytic activity">
    <reaction evidence="1 18 19">
        <text>(6R)-NADHX = (6S)-NADHX</text>
        <dbReference type="Rhea" id="RHEA:32215"/>
        <dbReference type="ChEBI" id="CHEBI:64074"/>
        <dbReference type="ChEBI" id="CHEBI:64075"/>
        <dbReference type="EC" id="5.1.99.6"/>
    </reaction>
</comment>
<dbReference type="Pfam" id="PF03853">
    <property type="entry name" value="YjeF_N"/>
    <property type="match status" value="2"/>
</dbReference>
<dbReference type="CDD" id="cd01171">
    <property type="entry name" value="YXKO-related"/>
    <property type="match status" value="1"/>
</dbReference>
<feature type="binding site" evidence="18">
    <location>
        <begin position="112"/>
        <end position="118"/>
    </location>
    <ligand>
        <name>(6S)-NADPHX</name>
        <dbReference type="ChEBI" id="CHEBI:64076"/>
    </ligand>
</feature>
<feature type="binding site" evidence="18">
    <location>
        <position position="144"/>
    </location>
    <ligand>
        <name>K(+)</name>
        <dbReference type="ChEBI" id="CHEBI:29103"/>
    </ligand>
</feature>
<keyword evidence="13" id="KW-0511">Multifunctional enzyme</keyword>
<feature type="binding site" evidence="17">
    <location>
        <position position="427"/>
    </location>
    <ligand>
        <name>AMP</name>
        <dbReference type="ChEBI" id="CHEBI:456215"/>
    </ligand>
</feature>
<dbReference type="GO" id="GO:0005524">
    <property type="term" value="F:ATP binding"/>
    <property type="evidence" value="ECO:0007669"/>
    <property type="project" value="UniProtKB-UniRule"/>
</dbReference>
<feature type="binding site" evidence="17">
    <location>
        <position position="306"/>
    </location>
    <ligand>
        <name>(6S)-NADPHX</name>
        <dbReference type="ChEBI" id="CHEBI:64076"/>
    </ligand>
</feature>
<evidence type="ECO:0000313" key="23">
    <source>
        <dbReference type="Proteomes" id="UP000265750"/>
    </source>
</evidence>
<feature type="binding site" evidence="18">
    <location>
        <position position="141"/>
    </location>
    <ligand>
        <name>(6S)-NADPHX</name>
        <dbReference type="ChEBI" id="CHEBI:64076"/>
    </ligand>
</feature>
<organism evidence="22 23">
    <name type="scientific">Aureimonas flava</name>
    <dbReference type="NCBI Taxonomy" id="2320271"/>
    <lineage>
        <taxon>Bacteria</taxon>
        <taxon>Pseudomonadati</taxon>
        <taxon>Pseudomonadota</taxon>
        <taxon>Alphaproteobacteria</taxon>
        <taxon>Hyphomicrobiales</taxon>
        <taxon>Aurantimonadaceae</taxon>
        <taxon>Aureimonas</taxon>
    </lineage>
</organism>
<feature type="binding site" evidence="18">
    <location>
        <begin position="63"/>
        <end position="67"/>
    </location>
    <ligand>
        <name>(6S)-NADPHX</name>
        <dbReference type="ChEBI" id="CHEBI:64076"/>
    </ligand>
</feature>
<keyword evidence="23" id="KW-1185">Reference proteome</keyword>
<dbReference type="InterPro" id="IPR030677">
    <property type="entry name" value="Nnr"/>
</dbReference>
<evidence type="ECO:0000313" key="22">
    <source>
        <dbReference type="EMBL" id="RIY03754.1"/>
    </source>
</evidence>
<evidence type="ECO:0000256" key="12">
    <source>
        <dbReference type="ARBA" id="ARBA00023239"/>
    </source>
</evidence>
<evidence type="ECO:0000256" key="14">
    <source>
        <dbReference type="ARBA" id="ARBA00025153"/>
    </source>
</evidence>
<dbReference type="InterPro" id="IPR000631">
    <property type="entry name" value="CARKD"/>
</dbReference>
<keyword evidence="11 18" id="KW-0413">Isomerase</keyword>
<dbReference type="GO" id="GO:0052856">
    <property type="term" value="F:NAD(P)HX epimerase activity"/>
    <property type="evidence" value="ECO:0007669"/>
    <property type="project" value="UniProtKB-UniRule"/>
</dbReference>
<comment type="cofactor">
    <cofactor evidence="18 19">
        <name>K(+)</name>
        <dbReference type="ChEBI" id="CHEBI:29103"/>
    </cofactor>
    <text evidence="18 19">Binds 1 potassium ion per subunit.</text>
</comment>
<evidence type="ECO:0000256" key="15">
    <source>
        <dbReference type="ARBA" id="ARBA00048238"/>
    </source>
</evidence>
<feature type="domain" description="YjeF N-terminal" evidence="21">
    <location>
        <begin position="16"/>
        <end position="198"/>
    </location>
</feature>
<accession>A0A3A1WRQ5</accession>
<comment type="cofactor">
    <cofactor evidence="17">
        <name>Mg(2+)</name>
        <dbReference type="ChEBI" id="CHEBI:18420"/>
    </cofactor>
</comment>
<evidence type="ECO:0000256" key="2">
    <source>
        <dbReference type="ARBA" id="ARBA00000909"/>
    </source>
</evidence>
<dbReference type="InterPro" id="IPR017953">
    <property type="entry name" value="Carbohydrate_kinase_pred_CS"/>
</dbReference>
<dbReference type="EC" id="4.2.1.136" evidence="19"/>
<dbReference type="InterPro" id="IPR029056">
    <property type="entry name" value="Ribokinase-like"/>
</dbReference>
<dbReference type="HAMAP" id="MF_01966">
    <property type="entry name" value="NADHX_epimerase"/>
    <property type="match status" value="1"/>
</dbReference>
<dbReference type="InterPro" id="IPR004443">
    <property type="entry name" value="YjeF_N_dom"/>
</dbReference>
<dbReference type="Proteomes" id="UP000265750">
    <property type="component" value="Unassembled WGS sequence"/>
</dbReference>
<evidence type="ECO:0000256" key="7">
    <source>
        <dbReference type="ARBA" id="ARBA00022840"/>
    </source>
</evidence>
<comment type="caution">
    <text evidence="22">The sequence shown here is derived from an EMBL/GenBank/DDBJ whole genome shotgun (WGS) entry which is preliminary data.</text>
</comment>
<dbReference type="EMBL" id="QYRN01000001">
    <property type="protein sequence ID" value="RIY03754.1"/>
    <property type="molecule type" value="Genomic_DNA"/>
</dbReference>
<feature type="domain" description="YjeF C-terminal" evidence="20">
    <location>
        <begin position="208"/>
        <end position="482"/>
    </location>
</feature>
<comment type="subunit">
    <text evidence="17">Homotetramer.</text>
</comment>
<dbReference type="HAMAP" id="MF_01965">
    <property type="entry name" value="NADHX_dehydratase"/>
    <property type="match status" value="1"/>
</dbReference>
<keyword evidence="5 18" id="KW-0479">Metal-binding</keyword>
<comment type="catalytic activity">
    <reaction evidence="2 18 19">
        <text>(6R)-NADPHX = (6S)-NADPHX</text>
        <dbReference type="Rhea" id="RHEA:32227"/>
        <dbReference type="ChEBI" id="CHEBI:64076"/>
        <dbReference type="ChEBI" id="CHEBI:64077"/>
        <dbReference type="EC" id="5.1.99.6"/>
    </reaction>
</comment>
<evidence type="ECO:0000256" key="3">
    <source>
        <dbReference type="ARBA" id="ARBA00006001"/>
    </source>
</evidence>
<evidence type="ECO:0000259" key="20">
    <source>
        <dbReference type="PROSITE" id="PS51383"/>
    </source>
</evidence>
<dbReference type="GO" id="GO:0052855">
    <property type="term" value="F:ADP-dependent NAD(P)H-hydrate dehydratase activity"/>
    <property type="evidence" value="ECO:0007669"/>
    <property type="project" value="UniProtKB-UniRule"/>
</dbReference>
<comment type="function">
    <text evidence="17">Catalyzes the dehydration of the S-form of NAD(P)HX at the expense of ADP, which is converted to AMP. Together with NAD(P)HX epimerase, which catalyzes the epimerization of the S- and R-forms, the enzyme allows the repair of both epimers of NAD(P)HX, a damaged form of NAD(P)H that is a result of enzymatic or heat-dependent hydration.</text>
</comment>
<dbReference type="RefSeq" id="WP_119538410.1">
    <property type="nucleotide sequence ID" value="NZ_QYRN01000001.1"/>
</dbReference>
<keyword evidence="10 17" id="KW-0520">NAD</keyword>
<evidence type="ECO:0000256" key="1">
    <source>
        <dbReference type="ARBA" id="ARBA00000013"/>
    </source>
</evidence>
<keyword evidence="8 17" id="KW-0521">NADP</keyword>
<dbReference type="InterPro" id="IPR036652">
    <property type="entry name" value="YjeF_N_dom_sf"/>
</dbReference>
<dbReference type="GO" id="GO:0046872">
    <property type="term" value="F:metal ion binding"/>
    <property type="evidence" value="ECO:0007669"/>
    <property type="project" value="UniProtKB-UniRule"/>
</dbReference>
<dbReference type="Gene3D" id="3.40.1190.20">
    <property type="match status" value="1"/>
</dbReference>
<gene>
    <name evidence="18" type="primary">nnrE</name>
    <name evidence="17" type="synonym">nnrD</name>
    <name evidence="22" type="ORF">D3218_03175</name>
</gene>
<evidence type="ECO:0000256" key="19">
    <source>
        <dbReference type="PIRNR" id="PIRNR017184"/>
    </source>
</evidence>
<feature type="binding site" evidence="18">
    <location>
        <position position="64"/>
    </location>
    <ligand>
        <name>K(+)</name>
        <dbReference type="ChEBI" id="CHEBI:29103"/>
    </ligand>
</feature>
<evidence type="ECO:0000256" key="4">
    <source>
        <dbReference type="ARBA" id="ARBA00009524"/>
    </source>
</evidence>
<reference evidence="23" key="1">
    <citation type="submission" date="2018-09" db="EMBL/GenBank/DDBJ databases">
        <authorList>
            <person name="Tuo L."/>
        </authorList>
    </citation>
    <scope>NUCLEOTIDE SEQUENCE [LARGE SCALE GENOMIC DNA]</scope>
    <source>
        <strain evidence="23">M2BS4Y-1</strain>
    </source>
</reference>
<protein>
    <recommendedName>
        <fullName evidence="19">Bifunctional NAD(P)H-hydrate repair enzyme</fullName>
    </recommendedName>
    <alternativeName>
        <fullName evidence="19">Nicotinamide nucleotide repair protein</fullName>
    </alternativeName>
    <domain>
        <recommendedName>
            <fullName evidence="19">ADP-dependent (S)-NAD(P)H-hydrate dehydratase</fullName>
            <ecNumber evidence="19">4.2.1.136</ecNumber>
        </recommendedName>
        <alternativeName>
            <fullName evidence="19">ADP-dependent NAD(P)HX dehydratase</fullName>
        </alternativeName>
    </domain>
    <domain>
        <recommendedName>
            <fullName evidence="19">NAD(P)H-hydrate epimerase</fullName>
            <ecNumber evidence="19">5.1.99.6</ecNumber>
        </recommendedName>
    </domain>
</protein>
<dbReference type="SUPFAM" id="SSF53613">
    <property type="entry name" value="Ribokinase-like"/>
    <property type="match status" value="1"/>
</dbReference>
<feature type="binding site" evidence="17">
    <location>
        <position position="428"/>
    </location>
    <ligand>
        <name>(6S)-NADPHX</name>
        <dbReference type="ChEBI" id="CHEBI:64076"/>
    </ligand>
</feature>
<dbReference type="SUPFAM" id="SSF64153">
    <property type="entry name" value="YjeF N-terminal domain-like"/>
    <property type="match status" value="1"/>
</dbReference>
<dbReference type="Pfam" id="PF01256">
    <property type="entry name" value="Carb_kinase"/>
    <property type="match status" value="1"/>
</dbReference>
<evidence type="ECO:0000256" key="16">
    <source>
        <dbReference type="ARBA" id="ARBA00049209"/>
    </source>
</evidence>
<dbReference type="PANTHER" id="PTHR12592">
    <property type="entry name" value="ATP-DEPENDENT (S)-NAD(P)H-HYDRATE DEHYDRATASE FAMILY MEMBER"/>
    <property type="match status" value="1"/>
</dbReference>
<keyword evidence="12 17" id="KW-0456">Lyase</keyword>
<evidence type="ECO:0000256" key="6">
    <source>
        <dbReference type="ARBA" id="ARBA00022741"/>
    </source>
</evidence>
<comment type="similarity">
    <text evidence="18">Belongs to the NnrE/AIBP family.</text>
</comment>
<evidence type="ECO:0000256" key="11">
    <source>
        <dbReference type="ARBA" id="ARBA00023235"/>
    </source>
</evidence>
<evidence type="ECO:0000256" key="18">
    <source>
        <dbReference type="HAMAP-Rule" id="MF_01966"/>
    </source>
</evidence>
<keyword evidence="6 17" id="KW-0547">Nucleotide-binding</keyword>
<comment type="caution">
    <text evidence="18">Lacks conserved residue(s) required for the propagation of feature annotation.</text>
</comment>
<dbReference type="NCBIfam" id="TIGR00196">
    <property type="entry name" value="yjeF_cterm"/>
    <property type="match status" value="1"/>
</dbReference>
<dbReference type="GO" id="GO:0046496">
    <property type="term" value="P:nicotinamide nucleotide metabolic process"/>
    <property type="evidence" value="ECO:0007669"/>
    <property type="project" value="UniProtKB-UniRule"/>
</dbReference>
<comment type="function">
    <text evidence="14 19">Bifunctional enzyme that catalyzes the epimerization of the S- and R-forms of NAD(P)HX and the dehydration of the S-form of NAD(P)HX at the expense of ADP, which is converted to AMP. This allows the repair of both epimers of NAD(P)HX, a damaged form of NAD(P)H that is a result of enzymatic or heat-dependent hydration.</text>
</comment>
<comment type="catalytic activity">
    <reaction evidence="15 17 19">
        <text>(6S)-NADHX + ADP = AMP + phosphate + NADH + H(+)</text>
        <dbReference type="Rhea" id="RHEA:32223"/>
        <dbReference type="ChEBI" id="CHEBI:15378"/>
        <dbReference type="ChEBI" id="CHEBI:43474"/>
        <dbReference type="ChEBI" id="CHEBI:57945"/>
        <dbReference type="ChEBI" id="CHEBI:64074"/>
        <dbReference type="ChEBI" id="CHEBI:456215"/>
        <dbReference type="ChEBI" id="CHEBI:456216"/>
        <dbReference type="EC" id="4.2.1.136"/>
    </reaction>
</comment>
<keyword evidence="9 18" id="KW-0630">Potassium</keyword>
<evidence type="ECO:0000256" key="10">
    <source>
        <dbReference type="ARBA" id="ARBA00023027"/>
    </source>
</evidence>
<evidence type="ECO:0000256" key="9">
    <source>
        <dbReference type="ARBA" id="ARBA00022958"/>
    </source>
</evidence>
<dbReference type="PROSITE" id="PS51383">
    <property type="entry name" value="YJEF_C_3"/>
    <property type="match status" value="1"/>
</dbReference>
<dbReference type="Gene3D" id="3.40.50.10260">
    <property type="entry name" value="YjeF N-terminal domain"/>
    <property type="match status" value="2"/>
</dbReference>
<dbReference type="PROSITE" id="PS51385">
    <property type="entry name" value="YJEF_N"/>
    <property type="match status" value="1"/>
</dbReference>
<keyword evidence="7 17" id="KW-0067">ATP-binding</keyword>
<sequence>MRSSVSPTSLLDDGGVKRADALAVASGIPLAELVQRAGRAVAEVAATGLANGARVAVWAGPGMNGADARVAARCLAERHDVSLFAFGSGEGDQPLSAFEEDRYDLVIDGLFGIGLQRPLDPVCTEAVRRLAAGGSQVLSIDMPSGVDAASGALLGAAVRAHRTVTFERRRVGHLLMPGRAQCGALIVADIGMPPDIWNDVPSVADANEPRLWLAALRHPSAAGHKYDRGHAVVFAGPVEKGGAARLSAMAALRGGAGLVTLAAPREALSGLSAQVTALMLRGCDAQDDFDGLLEDERFNAFVLGPGFGDAAKARRFAARIIEANRAVVLDADAITAFGEAPEDLFRLCAGGTGGDVVLTPHGGEFRRLFPDIAGDGGLSKLEAARAAAARPGAVVVFKGADTVIAAPDGRAAINATGTPWLATAGTGDVLAGIVAAQLAQGTPVFEAACAGVWMHGRAAEAFGPGLISEDLPGALPQVHAEIAALRAPGGG</sequence>
<dbReference type="EC" id="5.1.99.6" evidence="19"/>
<dbReference type="PROSITE" id="PS01050">
    <property type="entry name" value="YJEF_C_2"/>
    <property type="match status" value="1"/>
</dbReference>
<comment type="catalytic activity">
    <reaction evidence="16 17 19">
        <text>(6S)-NADPHX + ADP = AMP + phosphate + NADPH + H(+)</text>
        <dbReference type="Rhea" id="RHEA:32235"/>
        <dbReference type="ChEBI" id="CHEBI:15378"/>
        <dbReference type="ChEBI" id="CHEBI:43474"/>
        <dbReference type="ChEBI" id="CHEBI:57783"/>
        <dbReference type="ChEBI" id="CHEBI:64076"/>
        <dbReference type="ChEBI" id="CHEBI:456215"/>
        <dbReference type="ChEBI" id="CHEBI:456216"/>
        <dbReference type="EC" id="4.2.1.136"/>
    </reaction>
</comment>
<comment type="function">
    <text evidence="18">Catalyzes the epimerization of the S- and R-forms of NAD(P)HX, a damaged form of NAD(P)H that is a result of enzymatic or heat-dependent hydration. This is a prerequisite for the S-specific NAD(P)H-hydrate dehydratase to allow the repair of both epimers of NAD(P)HX.</text>
</comment>
<comment type="similarity">
    <text evidence="3 19">In the N-terminal section; belongs to the NnrE/AIBP family.</text>
</comment>
<dbReference type="PIRSF" id="PIRSF017184">
    <property type="entry name" value="Nnr"/>
    <property type="match status" value="1"/>
</dbReference>
<evidence type="ECO:0000256" key="17">
    <source>
        <dbReference type="HAMAP-Rule" id="MF_01965"/>
    </source>
</evidence>
<evidence type="ECO:0000256" key="8">
    <source>
        <dbReference type="ARBA" id="ARBA00022857"/>
    </source>
</evidence>
<evidence type="ECO:0000259" key="21">
    <source>
        <dbReference type="PROSITE" id="PS51385"/>
    </source>
</evidence>
<evidence type="ECO:0000256" key="13">
    <source>
        <dbReference type="ARBA" id="ARBA00023268"/>
    </source>
</evidence>
<feature type="binding site" evidence="17">
    <location>
        <position position="243"/>
    </location>
    <ligand>
        <name>(6S)-NADPHX</name>
        <dbReference type="ChEBI" id="CHEBI:64076"/>
    </ligand>
</feature>
<name>A0A3A1WRQ5_9HYPH</name>
<feature type="binding site" evidence="18">
    <location>
        <position position="108"/>
    </location>
    <ligand>
        <name>K(+)</name>
        <dbReference type="ChEBI" id="CHEBI:29103"/>
    </ligand>
</feature>
<dbReference type="AlphaFoldDB" id="A0A3A1WRQ5"/>